<sequence>MSRLTFMPFLLLLSSGCLADEVRPVAVTINPIIVDGAAIAPGGAVAQIQGLKKGGDGFVSVRDAPSTKGRETDRLTEGTFLIRTFAEGAEAGTKFVGVVYDRDVNSDRSMLERCAIPEAPPYSSGAYKGPCKSGWMAARFVRVLAD</sequence>
<feature type="chain" id="PRO_5046239290" evidence="1">
    <location>
        <begin position="20"/>
        <end position="146"/>
    </location>
</feature>
<gene>
    <name evidence="2" type="ORF">ABID16_000706</name>
</gene>
<dbReference type="Proteomes" id="UP001549047">
    <property type="component" value="Unassembled WGS sequence"/>
</dbReference>
<evidence type="ECO:0000313" key="3">
    <source>
        <dbReference type="Proteomes" id="UP001549047"/>
    </source>
</evidence>
<organism evidence="2 3">
    <name type="scientific">Rhizobium aquaticum</name>
    <dbReference type="NCBI Taxonomy" id="1549636"/>
    <lineage>
        <taxon>Bacteria</taxon>
        <taxon>Pseudomonadati</taxon>
        <taxon>Pseudomonadota</taxon>
        <taxon>Alphaproteobacteria</taxon>
        <taxon>Hyphomicrobiales</taxon>
        <taxon>Rhizobiaceae</taxon>
        <taxon>Rhizobium/Agrobacterium group</taxon>
        <taxon>Rhizobium</taxon>
    </lineage>
</organism>
<feature type="signal peptide" evidence="1">
    <location>
        <begin position="1"/>
        <end position="19"/>
    </location>
</feature>
<dbReference type="RefSeq" id="WP_354554966.1">
    <property type="nucleotide sequence ID" value="NZ_JBEPMB010000001.1"/>
</dbReference>
<evidence type="ECO:0000256" key="1">
    <source>
        <dbReference type="SAM" id="SignalP"/>
    </source>
</evidence>
<dbReference type="PROSITE" id="PS51257">
    <property type="entry name" value="PROKAR_LIPOPROTEIN"/>
    <property type="match status" value="1"/>
</dbReference>
<keyword evidence="3" id="KW-1185">Reference proteome</keyword>
<reference evidence="2 3" key="1">
    <citation type="submission" date="2024-06" db="EMBL/GenBank/DDBJ databases">
        <title>Genomic Encyclopedia of Type Strains, Phase IV (KMG-IV): sequencing the most valuable type-strain genomes for metagenomic binning, comparative biology and taxonomic classification.</title>
        <authorList>
            <person name="Goeker M."/>
        </authorList>
    </citation>
    <scope>NUCLEOTIDE SEQUENCE [LARGE SCALE GENOMIC DNA]</scope>
    <source>
        <strain evidence="2 3">DSM 29780</strain>
    </source>
</reference>
<proteinExistence type="predicted"/>
<evidence type="ECO:0000313" key="2">
    <source>
        <dbReference type="EMBL" id="MET3612401.1"/>
    </source>
</evidence>
<protein>
    <submittedName>
        <fullName evidence="2">Uncharacterized protein</fullName>
    </submittedName>
</protein>
<accession>A0ABV2IWA4</accession>
<dbReference type="EMBL" id="JBEPMB010000001">
    <property type="protein sequence ID" value="MET3612401.1"/>
    <property type="molecule type" value="Genomic_DNA"/>
</dbReference>
<comment type="caution">
    <text evidence="2">The sequence shown here is derived from an EMBL/GenBank/DDBJ whole genome shotgun (WGS) entry which is preliminary data.</text>
</comment>
<keyword evidence="1" id="KW-0732">Signal</keyword>
<name>A0ABV2IWA4_9HYPH</name>